<dbReference type="Proteomes" id="UP000664771">
    <property type="component" value="Unassembled WGS sequence"/>
</dbReference>
<name>A0ABS3M150_9PROT</name>
<accession>A0ABS3M150</accession>
<reference evidence="1 2" key="1">
    <citation type="submission" date="2021-03" db="EMBL/GenBank/DDBJ databases">
        <title>The complete genome sequence of Acetobacter sacchari TBRC 11175.</title>
        <authorList>
            <person name="Charoenyingcharoen P."/>
            <person name="Yukphan P."/>
        </authorList>
    </citation>
    <scope>NUCLEOTIDE SEQUENCE [LARGE SCALE GENOMIC DNA]</scope>
    <source>
        <strain evidence="1 2">TBRC 11175</strain>
    </source>
</reference>
<dbReference type="EMBL" id="JAFVMF010000035">
    <property type="protein sequence ID" value="MBO1361899.1"/>
    <property type="molecule type" value="Genomic_DNA"/>
</dbReference>
<organism evidence="1 2">
    <name type="scientific">Acetobacter sacchari</name>
    <dbReference type="NCBI Taxonomy" id="2661687"/>
    <lineage>
        <taxon>Bacteria</taxon>
        <taxon>Pseudomonadati</taxon>
        <taxon>Pseudomonadota</taxon>
        <taxon>Alphaproteobacteria</taxon>
        <taxon>Acetobacterales</taxon>
        <taxon>Acetobacteraceae</taxon>
        <taxon>Acetobacter</taxon>
    </lineage>
</organism>
<comment type="caution">
    <text evidence="1">The sequence shown here is derived from an EMBL/GenBank/DDBJ whole genome shotgun (WGS) entry which is preliminary data.</text>
</comment>
<protein>
    <submittedName>
        <fullName evidence="1">Uncharacterized protein</fullName>
    </submittedName>
</protein>
<proteinExistence type="predicted"/>
<evidence type="ECO:0000313" key="1">
    <source>
        <dbReference type="EMBL" id="MBO1361899.1"/>
    </source>
</evidence>
<evidence type="ECO:0000313" key="2">
    <source>
        <dbReference type="Proteomes" id="UP000664771"/>
    </source>
</evidence>
<sequence length="70" mass="7589">MKMMIEPGDIGSWIGIESLWVGKCLVMAITSGGGFIIAETDTVDQGKQLAQLLGSIHDKPVSYHESIQKK</sequence>
<dbReference type="RefSeq" id="WP_207883928.1">
    <property type="nucleotide sequence ID" value="NZ_JAFVMF010000035.1"/>
</dbReference>
<keyword evidence="2" id="KW-1185">Reference proteome</keyword>
<gene>
    <name evidence="1" type="ORF">J2D73_19130</name>
</gene>